<dbReference type="PROSITE" id="PS51476">
    <property type="entry name" value="PROTEASOME_BETA_2"/>
    <property type="match status" value="1"/>
</dbReference>
<evidence type="ECO:0000313" key="8">
    <source>
        <dbReference type="EMBL" id="CAF1264772.1"/>
    </source>
</evidence>
<gene>
    <name evidence="12" type="ORF">FNK824_LOCUS13828</name>
    <name evidence="13" type="ORF">JBS370_LOCUS26469</name>
    <name evidence="8" type="ORF">JXQ802_LOCUS27675</name>
    <name evidence="9" type="ORF">JXQ802_LOCUS27691</name>
    <name evidence="11" type="ORF">OTI717_LOCUS16919</name>
    <name evidence="6" type="ORF">PYM288_LOCUS17417</name>
    <name evidence="10" type="ORF">RFH988_LOCUS29867</name>
    <name evidence="7" type="ORF">SEV965_LOCUS16849</name>
    <name evidence="5" type="ORF">ZHD862_LOCUS11328</name>
</gene>
<dbReference type="PROSITE" id="PS00854">
    <property type="entry name" value="PROTEASOME_BETA_1"/>
    <property type="match status" value="1"/>
</dbReference>
<dbReference type="GO" id="GO:0043161">
    <property type="term" value="P:proteasome-mediated ubiquitin-dependent protein catabolic process"/>
    <property type="evidence" value="ECO:0007669"/>
    <property type="project" value="InterPro"/>
</dbReference>
<evidence type="ECO:0000313" key="7">
    <source>
        <dbReference type="EMBL" id="CAF1119880.1"/>
    </source>
</evidence>
<reference evidence="5" key="1">
    <citation type="submission" date="2021-02" db="EMBL/GenBank/DDBJ databases">
        <authorList>
            <person name="Nowell W R."/>
        </authorList>
    </citation>
    <scope>NUCLEOTIDE SEQUENCE</scope>
</reference>
<dbReference type="EMBL" id="CAJNOL010001012">
    <property type="protein sequence ID" value="CAF1264772.1"/>
    <property type="molecule type" value="Genomic_DNA"/>
</dbReference>
<comment type="subunit">
    <text evidence="4">Component of the proteasome complex.</text>
</comment>
<keyword evidence="1 4" id="KW-0963">Cytoplasm</keyword>
<comment type="subcellular location">
    <subcellularLocation>
        <location evidence="4">Cytoplasm</location>
    </subcellularLocation>
    <subcellularLocation>
        <location evidence="4">Nucleus</location>
    </subcellularLocation>
</comment>
<evidence type="ECO:0000256" key="4">
    <source>
        <dbReference type="RuleBase" id="RU004203"/>
    </source>
</evidence>
<evidence type="ECO:0000313" key="10">
    <source>
        <dbReference type="EMBL" id="CAF1303770.1"/>
    </source>
</evidence>
<proteinExistence type="inferred from homology"/>
<dbReference type="GO" id="GO:0019774">
    <property type="term" value="C:proteasome core complex, beta-subunit complex"/>
    <property type="evidence" value="ECO:0007669"/>
    <property type="project" value="InterPro"/>
</dbReference>
<dbReference type="OrthoDB" id="204949at2759"/>
<keyword evidence="15" id="KW-1185">Reference proteome</keyword>
<dbReference type="Proteomes" id="UP000663864">
    <property type="component" value="Unassembled WGS sequence"/>
</dbReference>
<dbReference type="InterPro" id="IPR001353">
    <property type="entry name" value="Proteasome_sua/b"/>
</dbReference>
<name>A0A814F318_9BILA</name>
<dbReference type="Proteomes" id="UP000663882">
    <property type="component" value="Unassembled WGS sequence"/>
</dbReference>
<evidence type="ECO:0000313" key="13">
    <source>
        <dbReference type="EMBL" id="CAF4004430.1"/>
    </source>
</evidence>
<evidence type="ECO:0000313" key="14">
    <source>
        <dbReference type="Proteomes" id="UP000663864"/>
    </source>
</evidence>
<dbReference type="InterPro" id="IPR016050">
    <property type="entry name" value="Proteasome_bsu_CS"/>
</dbReference>
<dbReference type="CDD" id="cd03759">
    <property type="entry name" value="proteasome_beta_type_3"/>
    <property type="match status" value="1"/>
</dbReference>
<dbReference type="EMBL" id="CAJOAX010002171">
    <property type="protein sequence ID" value="CAF3775948.1"/>
    <property type="molecule type" value="Genomic_DNA"/>
</dbReference>
<evidence type="ECO:0000313" key="9">
    <source>
        <dbReference type="EMBL" id="CAF1265070.1"/>
    </source>
</evidence>
<dbReference type="Proteomes" id="UP000663889">
    <property type="component" value="Unassembled WGS sequence"/>
</dbReference>
<accession>A0A814F318</accession>
<evidence type="ECO:0000313" key="5">
    <source>
        <dbReference type="EMBL" id="CAF0977488.1"/>
    </source>
</evidence>
<comment type="function">
    <text evidence="4">Component of the proteasome, a multicatalytic proteinase complex which is characterized by its ability to cleave peptides with Arg, Phe, Tyr, Leu, and Glu adjacent to the leaving group at neutral or slightly basic pH. The proteasome has an ATP-dependent proteolytic activity.</text>
</comment>
<dbReference type="Proteomes" id="UP000663870">
    <property type="component" value="Unassembled WGS sequence"/>
</dbReference>
<evidence type="ECO:0000256" key="3">
    <source>
        <dbReference type="ARBA" id="ARBA00023242"/>
    </source>
</evidence>
<comment type="similarity">
    <text evidence="4">Belongs to the peptidase T1B family.</text>
</comment>
<organism evidence="5 14">
    <name type="scientific">Rotaria sordida</name>
    <dbReference type="NCBI Taxonomy" id="392033"/>
    <lineage>
        <taxon>Eukaryota</taxon>
        <taxon>Metazoa</taxon>
        <taxon>Spiralia</taxon>
        <taxon>Gnathifera</taxon>
        <taxon>Rotifera</taxon>
        <taxon>Eurotatoria</taxon>
        <taxon>Bdelloidea</taxon>
        <taxon>Philodinida</taxon>
        <taxon>Philodinidae</taxon>
        <taxon>Rotaria</taxon>
    </lineage>
</organism>
<dbReference type="EMBL" id="CAJOBD010004682">
    <property type="protein sequence ID" value="CAF4004430.1"/>
    <property type="molecule type" value="Genomic_DNA"/>
</dbReference>
<dbReference type="Proteomes" id="UP000663823">
    <property type="component" value="Unassembled WGS sequence"/>
</dbReference>
<dbReference type="EMBL" id="CAJNOO010002878">
    <property type="protein sequence ID" value="CAF1303770.1"/>
    <property type="molecule type" value="Genomic_DNA"/>
</dbReference>
<evidence type="ECO:0000313" key="6">
    <source>
        <dbReference type="EMBL" id="CAF1056423.1"/>
    </source>
</evidence>
<evidence type="ECO:0000313" key="11">
    <source>
        <dbReference type="EMBL" id="CAF3775948.1"/>
    </source>
</evidence>
<dbReference type="Proteomes" id="UP000663874">
    <property type="component" value="Unassembled WGS sequence"/>
</dbReference>
<evidence type="ECO:0000313" key="15">
    <source>
        <dbReference type="Proteomes" id="UP000663870"/>
    </source>
</evidence>
<dbReference type="GO" id="GO:0005737">
    <property type="term" value="C:cytoplasm"/>
    <property type="evidence" value="ECO:0007669"/>
    <property type="project" value="UniProtKB-SubCell"/>
</dbReference>
<dbReference type="SUPFAM" id="SSF56235">
    <property type="entry name" value="N-terminal nucleophile aminohydrolases (Ntn hydrolases)"/>
    <property type="match status" value="1"/>
</dbReference>
<dbReference type="EMBL" id="CAJNOH010000490">
    <property type="protein sequence ID" value="CAF1056423.1"/>
    <property type="molecule type" value="Genomic_DNA"/>
</dbReference>
<protein>
    <recommendedName>
        <fullName evidence="4">Proteasome subunit beta</fullName>
    </recommendedName>
</protein>
<dbReference type="AlphaFoldDB" id="A0A814F318"/>
<dbReference type="PANTHER" id="PTHR32194:SF10">
    <property type="entry name" value="PROTEASOME SUBUNIT BETA TYPE-3"/>
    <property type="match status" value="1"/>
</dbReference>
<dbReference type="InterPro" id="IPR033811">
    <property type="entry name" value="Proteasome_beta_3"/>
</dbReference>
<dbReference type="GO" id="GO:0005634">
    <property type="term" value="C:nucleus"/>
    <property type="evidence" value="ECO:0007669"/>
    <property type="project" value="UniProtKB-SubCell"/>
</dbReference>
<evidence type="ECO:0000256" key="2">
    <source>
        <dbReference type="ARBA" id="ARBA00022942"/>
    </source>
</evidence>
<dbReference type="Gene3D" id="3.60.20.10">
    <property type="entry name" value="Glutamine Phosphoribosylpyrophosphate, subunit 1, domain 1"/>
    <property type="match status" value="1"/>
</dbReference>
<dbReference type="EMBL" id="CAJNOU010000939">
    <property type="protein sequence ID" value="CAF1119880.1"/>
    <property type="molecule type" value="Genomic_DNA"/>
</dbReference>
<dbReference type="EMBL" id="CAJOBE010001849">
    <property type="protein sequence ID" value="CAF3779381.1"/>
    <property type="molecule type" value="Genomic_DNA"/>
</dbReference>
<dbReference type="InterPro" id="IPR029055">
    <property type="entry name" value="Ntn_hydrolases_N"/>
</dbReference>
<dbReference type="EMBL" id="CAJNOL010001013">
    <property type="protein sequence ID" value="CAF1265070.1"/>
    <property type="molecule type" value="Genomic_DNA"/>
</dbReference>
<keyword evidence="3 4" id="KW-0539">Nucleus</keyword>
<dbReference type="Proteomes" id="UP000663854">
    <property type="component" value="Unassembled WGS sequence"/>
</dbReference>
<dbReference type="EMBL" id="CAJNOT010000424">
    <property type="protein sequence ID" value="CAF0977488.1"/>
    <property type="molecule type" value="Genomic_DNA"/>
</dbReference>
<dbReference type="PANTHER" id="PTHR32194">
    <property type="entry name" value="METALLOPROTEASE TLDD"/>
    <property type="match status" value="1"/>
</dbReference>
<evidence type="ECO:0000256" key="1">
    <source>
        <dbReference type="ARBA" id="ARBA00022490"/>
    </source>
</evidence>
<dbReference type="Pfam" id="PF00227">
    <property type="entry name" value="Proteasome"/>
    <property type="match status" value="1"/>
</dbReference>
<evidence type="ECO:0000313" key="12">
    <source>
        <dbReference type="EMBL" id="CAF3779381.1"/>
    </source>
</evidence>
<keyword evidence="2 4" id="KW-0647">Proteasome</keyword>
<dbReference type="InterPro" id="IPR023333">
    <property type="entry name" value="Proteasome_suB-type"/>
</dbReference>
<sequence length="207" mass="23117">MGDDIMSYNGGVALAMKGKECVAIACDKRYGVQNRTIATNFTKIFQYGDHCFVALCGLATDVQTVSERLKFRTNLYELREQRKLKPIVLYNMLTNLLYERRFGPYFVYALVAGLDPKTGETFVYDSDNIGAISDNVNLATVGTASDFIFGLGELFFKPNMNPDELFEATSQALLNGVDRDSASGWGAIVYVIEKDKITLRELKGRQD</sequence>
<dbReference type="Proteomes" id="UP000663836">
    <property type="component" value="Unassembled WGS sequence"/>
</dbReference>
<comment type="caution">
    <text evidence="5">The sequence shown here is derived from an EMBL/GenBank/DDBJ whole genome shotgun (WGS) entry which is preliminary data.</text>
</comment>